<feature type="signal peptide" evidence="8">
    <location>
        <begin position="1"/>
        <end position="21"/>
    </location>
</feature>
<organism evidence="11 12">
    <name type="scientific">Acetanaerobacterium elongatum</name>
    <dbReference type="NCBI Taxonomy" id="258515"/>
    <lineage>
        <taxon>Bacteria</taxon>
        <taxon>Bacillati</taxon>
        <taxon>Bacillota</taxon>
        <taxon>Clostridia</taxon>
        <taxon>Eubacteriales</taxon>
        <taxon>Oscillospiraceae</taxon>
        <taxon>Acetanaerobacterium</taxon>
    </lineage>
</organism>
<dbReference type="STRING" id="258515.SAMN05192585_10136"/>
<evidence type="ECO:0000313" key="11">
    <source>
        <dbReference type="EMBL" id="SDM53339.1"/>
    </source>
</evidence>
<comment type="similarity">
    <text evidence="2">Belongs to the GerABKC lipoprotein family.</text>
</comment>
<feature type="domain" description="Spore germination GerAC-like C-terminal" evidence="9">
    <location>
        <begin position="207"/>
        <end position="373"/>
    </location>
</feature>
<evidence type="ECO:0000259" key="9">
    <source>
        <dbReference type="Pfam" id="PF05504"/>
    </source>
</evidence>
<dbReference type="Gene3D" id="3.30.300.210">
    <property type="entry name" value="Nutrient germinant receptor protein C, domain 3"/>
    <property type="match status" value="1"/>
</dbReference>
<name>A0A1G9U008_9FIRM</name>
<keyword evidence="3" id="KW-0309">Germination</keyword>
<feature type="domain" description="Spore germination protein N-terminal" evidence="10">
    <location>
        <begin position="25"/>
        <end position="194"/>
    </location>
</feature>
<proteinExistence type="inferred from homology"/>
<dbReference type="AlphaFoldDB" id="A0A1G9U008"/>
<evidence type="ECO:0000256" key="3">
    <source>
        <dbReference type="ARBA" id="ARBA00022544"/>
    </source>
</evidence>
<evidence type="ECO:0000259" key="10">
    <source>
        <dbReference type="Pfam" id="PF25198"/>
    </source>
</evidence>
<comment type="subcellular location">
    <subcellularLocation>
        <location evidence="1">Membrane</location>
        <topology evidence="1">Lipid-anchor</topology>
    </subcellularLocation>
</comment>
<dbReference type="Pfam" id="PF25198">
    <property type="entry name" value="Spore_GerAC_N"/>
    <property type="match status" value="1"/>
</dbReference>
<dbReference type="OrthoDB" id="9816067at2"/>
<evidence type="ECO:0000256" key="2">
    <source>
        <dbReference type="ARBA" id="ARBA00007886"/>
    </source>
</evidence>
<reference evidence="11 12" key="1">
    <citation type="submission" date="2016-10" db="EMBL/GenBank/DDBJ databases">
        <authorList>
            <person name="de Groot N.N."/>
        </authorList>
    </citation>
    <scope>NUCLEOTIDE SEQUENCE [LARGE SCALE GENOMIC DNA]</scope>
    <source>
        <strain evidence="11 12">CGMCC 1.5012</strain>
    </source>
</reference>
<dbReference type="EMBL" id="FNID01000001">
    <property type="protein sequence ID" value="SDM53339.1"/>
    <property type="molecule type" value="Genomic_DNA"/>
</dbReference>
<protein>
    <submittedName>
        <fullName evidence="11">Spore germination protein KC</fullName>
    </submittedName>
</protein>
<gene>
    <name evidence="11" type="ORF">SAMN05192585_10136</name>
</gene>
<evidence type="ECO:0000256" key="6">
    <source>
        <dbReference type="ARBA" id="ARBA00023139"/>
    </source>
</evidence>
<dbReference type="InterPro" id="IPR008844">
    <property type="entry name" value="Spore_GerAC-like"/>
</dbReference>
<keyword evidence="5" id="KW-0472">Membrane</keyword>
<keyword evidence="4 8" id="KW-0732">Signal</keyword>
<evidence type="ECO:0000256" key="4">
    <source>
        <dbReference type="ARBA" id="ARBA00022729"/>
    </source>
</evidence>
<dbReference type="GO" id="GO:0016020">
    <property type="term" value="C:membrane"/>
    <property type="evidence" value="ECO:0007669"/>
    <property type="project" value="UniProtKB-SubCell"/>
</dbReference>
<evidence type="ECO:0000256" key="7">
    <source>
        <dbReference type="ARBA" id="ARBA00023288"/>
    </source>
</evidence>
<dbReference type="GO" id="GO:0009847">
    <property type="term" value="P:spore germination"/>
    <property type="evidence" value="ECO:0007669"/>
    <property type="project" value="InterPro"/>
</dbReference>
<evidence type="ECO:0000313" key="12">
    <source>
        <dbReference type="Proteomes" id="UP000199182"/>
    </source>
</evidence>
<dbReference type="RefSeq" id="WP_092637269.1">
    <property type="nucleotide sequence ID" value="NZ_FNID01000001.1"/>
</dbReference>
<keyword evidence="12" id="KW-1185">Reference proteome</keyword>
<dbReference type="PANTHER" id="PTHR35789:SF1">
    <property type="entry name" value="SPORE GERMINATION PROTEIN B3"/>
    <property type="match status" value="1"/>
</dbReference>
<dbReference type="NCBIfam" id="TIGR02887">
    <property type="entry name" value="spore_ger_x_C"/>
    <property type="match status" value="1"/>
</dbReference>
<dbReference type="PROSITE" id="PS51257">
    <property type="entry name" value="PROKAR_LIPOPROTEIN"/>
    <property type="match status" value="1"/>
</dbReference>
<dbReference type="InterPro" id="IPR038501">
    <property type="entry name" value="Spore_GerAC_C_sf"/>
</dbReference>
<accession>A0A1G9U008</accession>
<dbReference type="Gene3D" id="6.20.190.10">
    <property type="entry name" value="Nutrient germinant receptor protein C, domain 1"/>
    <property type="match status" value="1"/>
</dbReference>
<dbReference type="InterPro" id="IPR057336">
    <property type="entry name" value="GerAC_N"/>
</dbReference>
<sequence>MKRIKATLLTLMLLISCIFFAGCLNYREVDEFSIVAGVAVDKEQSGQYKLTAEVVKIGGGKDTKTTSELITGEGKTMFDAARNMISVSGKKLYWSHAKVLILSETVAREGVGKILDWYGRDPETREETLILVSQAETAREIFDIPENTEDIKSFQLGQIITNEKSLSKAPKTDILQFAIDSQSGKAATVIPTIGLKQAEKKTVAQIMGVAIIKDDKLAGMLDGEETKYLSFIKDEIKGGILTEEVQVRGTPTRIALEIFGSKTKTSPVIQGNDIQMNIDIETTVSIGEISGNGNFIEEEGRVQLEKLAGAVLKQRVEALIEKIKMQYGADIFGFGGKLREDRVKVWNSVSSNWNDVFKSLKINVTATVHIKNSAGYTRNLQESESS</sequence>
<feature type="chain" id="PRO_5038589680" evidence="8">
    <location>
        <begin position="22"/>
        <end position="386"/>
    </location>
</feature>
<dbReference type="PANTHER" id="PTHR35789">
    <property type="entry name" value="SPORE GERMINATION PROTEIN B3"/>
    <property type="match status" value="1"/>
</dbReference>
<keyword evidence="6" id="KW-0564">Palmitate</keyword>
<dbReference type="Proteomes" id="UP000199182">
    <property type="component" value="Unassembled WGS sequence"/>
</dbReference>
<evidence type="ECO:0000256" key="5">
    <source>
        <dbReference type="ARBA" id="ARBA00023136"/>
    </source>
</evidence>
<evidence type="ECO:0000256" key="1">
    <source>
        <dbReference type="ARBA" id="ARBA00004635"/>
    </source>
</evidence>
<keyword evidence="7" id="KW-0449">Lipoprotein</keyword>
<dbReference type="Pfam" id="PF05504">
    <property type="entry name" value="Spore_GerAC"/>
    <property type="match status" value="1"/>
</dbReference>
<dbReference type="InterPro" id="IPR046953">
    <property type="entry name" value="Spore_GerAC-like_C"/>
</dbReference>
<evidence type="ECO:0000256" key="8">
    <source>
        <dbReference type="SAM" id="SignalP"/>
    </source>
</evidence>